<proteinExistence type="predicted"/>
<organism evidence="1 2">
    <name type="scientific">Paramecium sonneborni</name>
    <dbReference type="NCBI Taxonomy" id="65129"/>
    <lineage>
        <taxon>Eukaryota</taxon>
        <taxon>Sar</taxon>
        <taxon>Alveolata</taxon>
        <taxon>Ciliophora</taxon>
        <taxon>Intramacronucleata</taxon>
        <taxon>Oligohymenophorea</taxon>
        <taxon>Peniculida</taxon>
        <taxon>Parameciidae</taxon>
        <taxon>Paramecium</taxon>
    </lineage>
</organism>
<gene>
    <name evidence="1" type="ORF">PSON_ATCC_30995.1.T0120295</name>
</gene>
<name>A0A8S1KZI9_9CILI</name>
<dbReference type="Proteomes" id="UP000692954">
    <property type="component" value="Unassembled WGS sequence"/>
</dbReference>
<reference evidence="1" key="1">
    <citation type="submission" date="2021-01" db="EMBL/GenBank/DDBJ databases">
        <authorList>
            <consortium name="Genoscope - CEA"/>
            <person name="William W."/>
        </authorList>
    </citation>
    <scope>NUCLEOTIDE SEQUENCE</scope>
</reference>
<dbReference type="AlphaFoldDB" id="A0A8S1KZI9"/>
<comment type="caution">
    <text evidence="1">The sequence shown here is derived from an EMBL/GenBank/DDBJ whole genome shotgun (WGS) entry which is preliminary data.</text>
</comment>
<evidence type="ECO:0000313" key="1">
    <source>
        <dbReference type="EMBL" id="CAD8058623.1"/>
    </source>
</evidence>
<dbReference type="EMBL" id="CAJJDN010000012">
    <property type="protein sequence ID" value="CAD8058623.1"/>
    <property type="molecule type" value="Genomic_DNA"/>
</dbReference>
<keyword evidence="2" id="KW-1185">Reference proteome</keyword>
<evidence type="ECO:0000313" key="2">
    <source>
        <dbReference type="Proteomes" id="UP000692954"/>
    </source>
</evidence>
<protein>
    <submittedName>
        <fullName evidence="1">Uncharacterized protein</fullName>
    </submittedName>
</protein>
<dbReference type="OrthoDB" id="303654at2759"/>
<sequence>MQNKNRRSNTNDLILENQLDNLTHHQRNSLTIKKPYHLNRQKKSFKAQIFSSQKEEQIEKDTFQKFNDFGSLSKKKQQSKINSESKLPIINKIRSYSSQLQTYNQPSSDSTAELINNIKQEKISMRLIFKSINQILSKHSQKPIQTKNTGEFQNEKNFNNQNTLKQLSLLLRLSEFLNQNKNHMIDIGKYIQDRIEQKRINNFQQQYKNAAKYQSEEDINGDVFTSKELQKIEEIKNRRKVIIQMAQKKSPKFLYPLGPKIRVRNYSLENQYFQIQQDQMNRAKGCQLYHNNRNISNQEDEISIQKLNSPPKDKFFPTSSMQEDYLNIKIQQILRSLL</sequence>
<accession>A0A8S1KZI9</accession>